<accession>A0AAN8NFQ3</accession>
<evidence type="ECO:0000259" key="5">
    <source>
        <dbReference type="Pfam" id="PF04548"/>
    </source>
</evidence>
<evidence type="ECO:0000256" key="1">
    <source>
        <dbReference type="ARBA" id="ARBA00008535"/>
    </source>
</evidence>
<dbReference type="AlphaFoldDB" id="A0AAN8NFQ3"/>
<feature type="region of interest" description="Disordered" evidence="4">
    <location>
        <begin position="209"/>
        <end position="250"/>
    </location>
</feature>
<feature type="compositionally biased region" description="Basic and acidic residues" evidence="4">
    <location>
        <begin position="209"/>
        <end position="239"/>
    </location>
</feature>
<dbReference type="InterPro" id="IPR027417">
    <property type="entry name" value="P-loop_NTPase"/>
</dbReference>
<proteinExistence type="inferred from homology"/>
<dbReference type="InterPro" id="IPR045058">
    <property type="entry name" value="GIMA/IAN/Toc"/>
</dbReference>
<gene>
    <name evidence="6" type="ORF">J4Q44_G00021660</name>
</gene>
<evidence type="ECO:0000256" key="4">
    <source>
        <dbReference type="SAM" id="MobiDB-lite"/>
    </source>
</evidence>
<keyword evidence="2" id="KW-0547">Nucleotide-binding</keyword>
<evidence type="ECO:0000313" key="6">
    <source>
        <dbReference type="EMBL" id="KAK6326521.1"/>
    </source>
</evidence>
<dbReference type="Gene3D" id="3.40.50.300">
    <property type="entry name" value="P-loop containing nucleotide triphosphate hydrolases"/>
    <property type="match status" value="1"/>
</dbReference>
<dbReference type="EMBL" id="JAGTTL010000002">
    <property type="protein sequence ID" value="KAK6326521.1"/>
    <property type="molecule type" value="Genomic_DNA"/>
</dbReference>
<feature type="domain" description="AIG1-type G" evidence="5">
    <location>
        <begin position="4"/>
        <end position="139"/>
    </location>
</feature>
<dbReference type="Proteomes" id="UP001356427">
    <property type="component" value="Unassembled WGS sequence"/>
</dbReference>
<comment type="caution">
    <text evidence="6">The sequence shown here is derived from an EMBL/GenBank/DDBJ whole genome shotgun (WGS) entry which is preliminary data.</text>
</comment>
<dbReference type="Pfam" id="PF04548">
    <property type="entry name" value="AIG1"/>
    <property type="match status" value="1"/>
</dbReference>
<dbReference type="GO" id="GO:0005525">
    <property type="term" value="F:GTP binding"/>
    <property type="evidence" value="ECO:0007669"/>
    <property type="project" value="UniProtKB-KW"/>
</dbReference>
<name>A0AAN8NFQ3_9TELE</name>
<organism evidence="6 7">
    <name type="scientific">Coregonus suidteri</name>
    <dbReference type="NCBI Taxonomy" id="861788"/>
    <lineage>
        <taxon>Eukaryota</taxon>
        <taxon>Metazoa</taxon>
        <taxon>Chordata</taxon>
        <taxon>Craniata</taxon>
        <taxon>Vertebrata</taxon>
        <taxon>Euteleostomi</taxon>
        <taxon>Actinopterygii</taxon>
        <taxon>Neopterygii</taxon>
        <taxon>Teleostei</taxon>
        <taxon>Protacanthopterygii</taxon>
        <taxon>Salmoniformes</taxon>
        <taxon>Salmonidae</taxon>
        <taxon>Coregoninae</taxon>
        <taxon>Coregonus</taxon>
    </lineage>
</organism>
<evidence type="ECO:0000256" key="2">
    <source>
        <dbReference type="ARBA" id="ARBA00022741"/>
    </source>
</evidence>
<dbReference type="PANTHER" id="PTHR10903">
    <property type="entry name" value="GTPASE, IMAP FAMILY MEMBER-RELATED"/>
    <property type="match status" value="1"/>
</dbReference>
<dbReference type="PANTHER" id="PTHR10903:SF107">
    <property type="entry name" value="GTPASE IMAP FAMILY MEMBER 4-LIKE-RELATED"/>
    <property type="match status" value="1"/>
</dbReference>
<evidence type="ECO:0000313" key="7">
    <source>
        <dbReference type="Proteomes" id="UP001356427"/>
    </source>
</evidence>
<sequence length="250" mass="28869">MTPNKVEEEILKGVPLCSQAPHAILLVVPADTSFTEDQKQNIQENMERFGENVWRHTIVLFTYGYWLCGVPVEQHIESEGEALQWLVEKCGNRYHVLNNKNRSDRTQVTDLLEKIEEMVAGNSLFLLTTDTQSNVETAHGTKTNQELYGREIELEELGRIVNQEWDSKNMEMRERVRRVRMAIQSAKSKDSGNNSMDIPTEFKKLREALISRDEKQHKEENDTSMKMHGGEIKGLKKDVSLPLQRLSNRE</sequence>
<evidence type="ECO:0000256" key="3">
    <source>
        <dbReference type="ARBA" id="ARBA00023134"/>
    </source>
</evidence>
<dbReference type="InterPro" id="IPR006703">
    <property type="entry name" value="G_AIG1"/>
</dbReference>
<reference evidence="6 7" key="1">
    <citation type="submission" date="2021-04" db="EMBL/GenBank/DDBJ databases">
        <authorList>
            <person name="De Guttry C."/>
            <person name="Zahm M."/>
            <person name="Klopp C."/>
            <person name="Cabau C."/>
            <person name="Louis A."/>
            <person name="Berthelot C."/>
            <person name="Parey E."/>
            <person name="Roest Crollius H."/>
            <person name="Montfort J."/>
            <person name="Robinson-Rechavi M."/>
            <person name="Bucao C."/>
            <person name="Bouchez O."/>
            <person name="Gislard M."/>
            <person name="Lluch J."/>
            <person name="Milhes M."/>
            <person name="Lampietro C."/>
            <person name="Lopez Roques C."/>
            <person name="Donnadieu C."/>
            <person name="Braasch I."/>
            <person name="Desvignes T."/>
            <person name="Postlethwait J."/>
            <person name="Bobe J."/>
            <person name="Wedekind C."/>
            <person name="Guiguen Y."/>
        </authorList>
    </citation>
    <scope>NUCLEOTIDE SEQUENCE [LARGE SCALE GENOMIC DNA]</scope>
    <source>
        <strain evidence="6">Cs_M1</strain>
        <tissue evidence="6">Blood</tissue>
    </source>
</reference>
<keyword evidence="3" id="KW-0342">GTP-binding</keyword>
<protein>
    <recommendedName>
        <fullName evidence="5">AIG1-type G domain-containing protein</fullName>
    </recommendedName>
</protein>
<keyword evidence="7" id="KW-1185">Reference proteome</keyword>
<comment type="similarity">
    <text evidence="1">Belongs to the TRAFAC class TrmE-Era-EngA-EngB-Septin-like GTPase superfamily. AIG1/Toc34/Toc159-like paraseptin GTPase family. IAN subfamily.</text>
</comment>